<organism evidence="1 2">
    <name type="scientific">Channa argus</name>
    <name type="common">Northern snakehead</name>
    <name type="synonym">Ophicephalus argus</name>
    <dbReference type="NCBI Taxonomy" id="215402"/>
    <lineage>
        <taxon>Eukaryota</taxon>
        <taxon>Metazoa</taxon>
        <taxon>Chordata</taxon>
        <taxon>Craniata</taxon>
        <taxon>Vertebrata</taxon>
        <taxon>Euteleostomi</taxon>
        <taxon>Actinopterygii</taxon>
        <taxon>Neopterygii</taxon>
        <taxon>Teleostei</taxon>
        <taxon>Neoteleostei</taxon>
        <taxon>Acanthomorphata</taxon>
        <taxon>Anabantaria</taxon>
        <taxon>Anabantiformes</taxon>
        <taxon>Channoidei</taxon>
        <taxon>Channidae</taxon>
        <taxon>Channa</taxon>
    </lineage>
</organism>
<reference evidence="2" key="2">
    <citation type="submission" date="2019-02" db="EMBL/GenBank/DDBJ databases">
        <title>Opniocepnalus argus Var Kimnra genome.</title>
        <authorList>
            <person name="Zhou C."/>
            <person name="Xiao S."/>
        </authorList>
    </citation>
    <scope>NUCLEOTIDE SEQUENCE [LARGE SCALE GENOMIC DNA]</scope>
</reference>
<name>A0A6G1PJX8_CHAAH</name>
<accession>A0A6G1PJX8</accession>
<reference evidence="1 2" key="1">
    <citation type="submission" date="2019-02" db="EMBL/GenBank/DDBJ databases">
        <title>Opniocepnalus argus genome.</title>
        <authorList>
            <person name="Zhou C."/>
            <person name="Xiao S."/>
        </authorList>
    </citation>
    <scope>NUCLEOTIDE SEQUENCE [LARGE SCALE GENOMIC DNA]</scope>
    <source>
        <strain evidence="1">OARG1902GOOAL</strain>
        <tissue evidence="1">Muscle</tissue>
    </source>
</reference>
<dbReference type="EMBL" id="CM015716">
    <property type="protein sequence ID" value="KAF3690298.1"/>
    <property type="molecule type" value="Genomic_DNA"/>
</dbReference>
<sequence>MHHIKPVFTLWLRRRLVFRVSVSLHSQRMQLRFHLIISSLSFSSFSTPAASHSVIAKTHPLSSEANTFCFTQI</sequence>
<protein>
    <submittedName>
        <fullName evidence="1">Uncharacterized protein</fullName>
    </submittedName>
</protein>
<gene>
    <name evidence="1" type="ORF">EXN66_Car005970</name>
</gene>
<proteinExistence type="predicted"/>
<dbReference type="Proteomes" id="UP000503349">
    <property type="component" value="Chromosome 5"/>
</dbReference>
<dbReference type="AlphaFoldDB" id="A0A6G1PJX8"/>
<evidence type="ECO:0000313" key="1">
    <source>
        <dbReference type="EMBL" id="KAF3690298.1"/>
    </source>
</evidence>
<evidence type="ECO:0000313" key="2">
    <source>
        <dbReference type="Proteomes" id="UP000503349"/>
    </source>
</evidence>
<keyword evidence="2" id="KW-1185">Reference proteome</keyword>